<protein>
    <recommendedName>
        <fullName evidence="7">TF-B3 domain-containing protein</fullName>
    </recommendedName>
</protein>
<dbReference type="GO" id="GO:0003677">
    <property type="term" value="F:DNA binding"/>
    <property type="evidence" value="ECO:0007669"/>
    <property type="project" value="UniProtKB-KW"/>
</dbReference>
<evidence type="ECO:0000256" key="4">
    <source>
        <dbReference type="ARBA" id="ARBA00023163"/>
    </source>
</evidence>
<accession>A0AAP0RXY4</accession>
<dbReference type="InterPro" id="IPR044837">
    <property type="entry name" value="REM16-like"/>
</dbReference>
<organism evidence="8 9">
    <name type="scientific">Liquidambar formosana</name>
    <name type="common">Formosan gum</name>
    <dbReference type="NCBI Taxonomy" id="63359"/>
    <lineage>
        <taxon>Eukaryota</taxon>
        <taxon>Viridiplantae</taxon>
        <taxon>Streptophyta</taxon>
        <taxon>Embryophyta</taxon>
        <taxon>Tracheophyta</taxon>
        <taxon>Spermatophyta</taxon>
        <taxon>Magnoliopsida</taxon>
        <taxon>eudicotyledons</taxon>
        <taxon>Gunneridae</taxon>
        <taxon>Pentapetalae</taxon>
        <taxon>Saxifragales</taxon>
        <taxon>Altingiaceae</taxon>
        <taxon>Liquidambar</taxon>
    </lineage>
</organism>
<reference evidence="8 9" key="1">
    <citation type="journal article" date="2024" name="Plant J.">
        <title>Genome sequences and population genomics reveal climatic adaptation and genomic divergence between two closely related sweetgum species.</title>
        <authorList>
            <person name="Xu W.Q."/>
            <person name="Ren C.Q."/>
            <person name="Zhang X.Y."/>
            <person name="Comes H.P."/>
            <person name="Liu X.H."/>
            <person name="Li Y.G."/>
            <person name="Kettle C.J."/>
            <person name="Jalonen R."/>
            <person name="Gaisberger H."/>
            <person name="Ma Y.Z."/>
            <person name="Qiu Y.X."/>
        </authorList>
    </citation>
    <scope>NUCLEOTIDE SEQUENCE [LARGE SCALE GENOMIC DNA]</scope>
    <source>
        <strain evidence="8">Hangzhou</strain>
    </source>
</reference>
<feature type="region of interest" description="Disordered" evidence="6">
    <location>
        <begin position="78"/>
        <end position="114"/>
    </location>
</feature>
<dbReference type="PANTHER" id="PTHR31391">
    <property type="entry name" value="B3 DOMAIN-CONTAINING PROTEIN OS11G0197600-RELATED"/>
    <property type="match status" value="1"/>
</dbReference>
<dbReference type="SUPFAM" id="SSF101936">
    <property type="entry name" value="DNA-binding pseudobarrel domain"/>
    <property type="match status" value="2"/>
</dbReference>
<feature type="domain" description="TF-B3" evidence="7">
    <location>
        <begin position="1"/>
        <end position="65"/>
    </location>
</feature>
<comment type="subcellular location">
    <subcellularLocation>
        <location evidence="1">Nucleus</location>
    </subcellularLocation>
</comment>
<evidence type="ECO:0000259" key="7">
    <source>
        <dbReference type="PROSITE" id="PS50863"/>
    </source>
</evidence>
<dbReference type="Pfam" id="PF02362">
    <property type="entry name" value="B3"/>
    <property type="match status" value="2"/>
</dbReference>
<dbReference type="InterPro" id="IPR015300">
    <property type="entry name" value="DNA-bd_pseudobarrel_sf"/>
</dbReference>
<evidence type="ECO:0000256" key="2">
    <source>
        <dbReference type="ARBA" id="ARBA00023015"/>
    </source>
</evidence>
<proteinExistence type="predicted"/>
<dbReference type="GO" id="GO:0005634">
    <property type="term" value="C:nucleus"/>
    <property type="evidence" value="ECO:0007669"/>
    <property type="project" value="UniProtKB-SubCell"/>
</dbReference>
<evidence type="ECO:0000256" key="3">
    <source>
        <dbReference type="ARBA" id="ARBA00023125"/>
    </source>
</evidence>
<dbReference type="PANTHER" id="PTHR31391:SF106">
    <property type="entry name" value="B3 DOMAIN-CONTAINING PROTEIN OS01G0723500"/>
    <property type="match status" value="1"/>
</dbReference>
<keyword evidence="3" id="KW-0238">DNA-binding</keyword>
<dbReference type="SMART" id="SM01019">
    <property type="entry name" value="B3"/>
    <property type="match status" value="2"/>
</dbReference>
<dbReference type="PROSITE" id="PS50863">
    <property type="entry name" value="B3"/>
    <property type="match status" value="2"/>
</dbReference>
<keyword evidence="5" id="KW-0539">Nucleus</keyword>
<evidence type="ECO:0000256" key="6">
    <source>
        <dbReference type="SAM" id="MobiDB-lite"/>
    </source>
</evidence>
<dbReference type="AlphaFoldDB" id="A0AAP0RXY4"/>
<evidence type="ECO:0000313" key="9">
    <source>
        <dbReference type="Proteomes" id="UP001415857"/>
    </source>
</evidence>
<feature type="domain" description="TF-B3" evidence="7">
    <location>
        <begin position="148"/>
        <end position="239"/>
    </location>
</feature>
<evidence type="ECO:0000256" key="5">
    <source>
        <dbReference type="ARBA" id="ARBA00023242"/>
    </source>
</evidence>
<gene>
    <name evidence="8" type="ORF">L1049_014865</name>
</gene>
<keyword evidence="4" id="KW-0804">Transcription</keyword>
<dbReference type="CDD" id="cd10017">
    <property type="entry name" value="B3_DNA"/>
    <property type="match status" value="2"/>
</dbReference>
<dbReference type="Gene3D" id="2.40.330.10">
    <property type="entry name" value="DNA-binding pseudobarrel domain"/>
    <property type="match status" value="2"/>
</dbReference>
<sequence length="239" mass="27288">MSDRAILKGPSGSYWHVEVCRNERGIYLENGWQCFLTDHSLEDNEFLVFNYDGNMRFDVQIFEKNGCERVDRSVINSHQESAFPNEKRKQSTSRKSPVGSLPVHQLNPCKNGPGTSTSFLRTQSLIKEETDMILETTTESFTSKFPYFKICLKKSSVQSGFIQPIPLSFAETNLPKCSTKKMILLNPKGRSWEVMCLYNGNRYAFSGGWGAFVHGNKLKIGDNCIFELVDEDKMQVHIF</sequence>
<dbReference type="InterPro" id="IPR003340">
    <property type="entry name" value="B3_DNA-bd"/>
</dbReference>
<name>A0AAP0RXY4_LIQFO</name>
<keyword evidence="2" id="KW-0805">Transcription regulation</keyword>
<evidence type="ECO:0000313" key="8">
    <source>
        <dbReference type="EMBL" id="KAK9286468.1"/>
    </source>
</evidence>
<keyword evidence="9" id="KW-1185">Reference proteome</keyword>
<dbReference type="Proteomes" id="UP001415857">
    <property type="component" value="Unassembled WGS sequence"/>
</dbReference>
<evidence type="ECO:0000256" key="1">
    <source>
        <dbReference type="ARBA" id="ARBA00004123"/>
    </source>
</evidence>
<comment type="caution">
    <text evidence="8">The sequence shown here is derived from an EMBL/GenBank/DDBJ whole genome shotgun (WGS) entry which is preliminary data.</text>
</comment>
<dbReference type="EMBL" id="JBBPBK010000004">
    <property type="protein sequence ID" value="KAK9286468.1"/>
    <property type="molecule type" value="Genomic_DNA"/>
</dbReference>